<proteinExistence type="predicted"/>
<dbReference type="Proteomes" id="UP000309215">
    <property type="component" value="Unassembled WGS sequence"/>
</dbReference>
<keyword evidence="3" id="KW-1185">Reference proteome</keyword>
<comment type="caution">
    <text evidence="2">The sequence shown here is derived from an EMBL/GenBank/DDBJ whole genome shotgun (WGS) entry which is preliminary data.</text>
</comment>
<feature type="region of interest" description="Disordered" evidence="1">
    <location>
        <begin position="1"/>
        <end position="25"/>
    </location>
</feature>
<protein>
    <submittedName>
        <fullName evidence="2">Uncharacterized protein</fullName>
    </submittedName>
</protein>
<feature type="compositionally biased region" description="Polar residues" evidence="1">
    <location>
        <begin position="1"/>
        <end position="12"/>
    </location>
</feature>
<dbReference type="EMBL" id="SSMQ01000027">
    <property type="protein sequence ID" value="TKD03818.1"/>
    <property type="molecule type" value="Genomic_DNA"/>
</dbReference>
<evidence type="ECO:0000256" key="1">
    <source>
        <dbReference type="SAM" id="MobiDB-lite"/>
    </source>
</evidence>
<dbReference type="OrthoDB" id="9861370at2"/>
<organism evidence="2 3">
    <name type="scientific">Polyangium fumosum</name>
    <dbReference type="NCBI Taxonomy" id="889272"/>
    <lineage>
        <taxon>Bacteria</taxon>
        <taxon>Pseudomonadati</taxon>
        <taxon>Myxococcota</taxon>
        <taxon>Polyangia</taxon>
        <taxon>Polyangiales</taxon>
        <taxon>Polyangiaceae</taxon>
        <taxon>Polyangium</taxon>
    </lineage>
</organism>
<dbReference type="AlphaFoldDB" id="A0A4U1J8B7"/>
<sequence>MTNTPETSSAARTVSGCDVNEPPDPGLLMFGRGMSRAKHVKAADRLDPMRSGAEARAPDLARGPPSEAAAP</sequence>
<dbReference type="RefSeq" id="WP_136931552.1">
    <property type="nucleotide sequence ID" value="NZ_SSMQ01000027.1"/>
</dbReference>
<gene>
    <name evidence="2" type="ORF">E8A74_24860</name>
</gene>
<evidence type="ECO:0000313" key="3">
    <source>
        <dbReference type="Proteomes" id="UP000309215"/>
    </source>
</evidence>
<reference evidence="2 3" key="1">
    <citation type="submission" date="2019-04" db="EMBL/GenBank/DDBJ databases">
        <authorList>
            <person name="Li Y."/>
            <person name="Wang J."/>
        </authorList>
    </citation>
    <scope>NUCLEOTIDE SEQUENCE [LARGE SCALE GENOMIC DNA]</scope>
    <source>
        <strain evidence="2 3">DSM 14668</strain>
    </source>
</reference>
<feature type="region of interest" description="Disordered" evidence="1">
    <location>
        <begin position="37"/>
        <end position="71"/>
    </location>
</feature>
<name>A0A4U1J8B7_9BACT</name>
<evidence type="ECO:0000313" key="2">
    <source>
        <dbReference type="EMBL" id="TKD03818.1"/>
    </source>
</evidence>
<accession>A0A4U1J8B7</accession>